<comment type="similarity">
    <text evidence="7">Belongs to the binding-protein-dependent transport system permease family.</text>
</comment>
<feature type="transmembrane region" description="Helical" evidence="7">
    <location>
        <begin position="100"/>
        <end position="118"/>
    </location>
</feature>
<proteinExistence type="inferred from homology"/>
<reference evidence="10 11" key="1">
    <citation type="submission" date="2017-02" db="EMBL/GenBank/DDBJ databases">
        <authorList>
            <person name="Dridi B."/>
        </authorList>
    </citation>
    <scope>NUCLEOTIDE SEQUENCE [LARGE SCALE GENOMIC DNA]</scope>
    <source>
        <strain evidence="10 11">JB380</strain>
    </source>
</reference>
<keyword evidence="3" id="KW-1003">Cell membrane</keyword>
<sequence>MIAFLIKRLMHAVLVMFIISVLAFAIQDNLGDPVQQMVGQSVPESEREALRERLGLNDSFMVQYVRFAKNAVQGDFGNSYFYREPALSVIARHLPATLELVFAATLIIVVFSAPIGVYSAIKPRSIISRFFMGASIIGISIPVFLTAIVLIQIFSIGITVSIFPEGTAWGAWLNSALSTQGNMPSFGRGYDLVHVFGYWDTNLASWSGLQHLVLPAISLASIMLPLFIRLIRAEMMEVLQSEYVKYARAKGISMRRVYFVHALKNTMLPVITVGGVQIGTMVAYTILTETVFQWPGMGLMFLDAINRADIPLIVAYLMIVGVIFVVTNTIVDLIYGFVNPTVKLTGKPA</sequence>
<dbReference type="CDD" id="cd06261">
    <property type="entry name" value="TM_PBP2"/>
    <property type="match status" value="1"/>
</dbReference>
<protein>
    <submittedName>
        <fullName evidence="9">ABC transporter permease</fullName>
    </submittedName>
    <submittedName>
        <fullName evidence="10">Peptide ABC transporter, permease component</fullName>
    </submittedName>
</protein>
<accession>A0A1R4HWT7</accession>
<gene>
    <name evidence="10" type="ORF">CZ787_07125</name>
    <name evidence="9" type="ORF">EI163_13445</name>
</gene>
<evidence type="ECO:0000313" key="11">
    <source>
        <dbReference type="Proteomes" id="UP000196331"/>
    </source>
</evidence>
<organism evidence="10 11">
    <name type="scientific">Halomonas citrativorans</name>
    <dbReference type="NCBI Taxonomy" id="2742612"/>
    <lineage>
        <taxon>Bacteria</taxon>
        <taxon>Pseudomonadati</taxon>
        <taxon>Pseudomonadota</taxon>
        <taxon>Gammaproteobacteria</taxon>
        <taxon>Oceanospirillales</taxon>
        <taxon>Halomonadaceae</taxon>
        <taxon>Halomonas</taxon>
    </lineage>
</organism>
<evidence type="ECO:0000256" key="3">
    <source>
        <dbReference type="ARBA" id="ARBA00022475"/>
    </source>
</evidence>
<dbReference type="EMBL" id="FUKM01000028">
    <property type="protein sequence ID" value="SJN12005.1"/>
    <property type="molecule type" value="Genomic_DNA"/>
</dbReference>
<evidence type="ECO:0000256" key="2">
    <source>
        <dbReference type="ARBA" id="ARBA00022448"/>
    </source>
</evidence>
<dbReference type="PROSITE" id="PS50928">
    <property type="entry name" value="ABC_TM1"/>
    <property type="match status" value="1"/>
</dbReference>
<comment type="subcellular location">
    <subcellularLocation>
        <location evidence="1 7">Cell membrane</location>
        <topology evidence="1 7">Multi-pass membrane protein</topology>
    </subcellularLocation>
</comment>
<dbReference type="InterPro" id="IPR000515">
    <property type="entry name" value="MetI-like"/>
</dbReference>
<evidence type="ECO:0000256" key="4">
    <source>
        <dbReference type="ARBA" id="ARBA00022692"/>
    </source>
</evidence>
<evidence type="ECO:0000313" key="12">
    <source>
        <dbReference type="Proteomes" id="UP000754821"/>
    </source>
</evidence>
<feature type="transmembrane region" description="Helical" evidence="7">
    <location>
        <begin position="314"/>
        <end position="338"/>
    </location>
</feature>
<dbReference type="GO" id="GO:0005886">
    <property type="term" value="C:plasma membrane"/>
    <property type="evidence" value="ECO:0007669"/>
    <property type="project" value="UniProtKB-SubCell"/>
</dbReference>
<evidence type="ECO:0000259" key="8">
    <source>
        <dbReference type="PROSITE" id="PS50928"/>
    </source>
</evidence>
<evidence type="ECO:0000313" key="10">
    <source>
        <dbReference type="EMBL" id="SJN12005.1"/>
    </source>
</evidence>
<keyword evidence="2 7" id="KW-0813">Transport</keyword>
<evidence type="ECO:0000256" key="5">
    <source>
        <dbReference type="ARBA" id="ARBA00022989"/>
    </source>
</evidence>
<keyword evidence="12" id="KW-1185">Reference proteome</keyword>
<keyword evidence="4 7" id="KW-0812">Transmembrane</keyword>
<feature type="domain" description="ABC transmembrane type-1" evidence="8">
    <location>
        <begin position="94"/>
        <end position="335"/>
    </location>
</feature>
<reference evidence="9 12" key="2">
    <citation type="submission" date="2020-07" db="EMBL/GenBank/DDBJ databases">
        <title>Halophilic bacteria isolated from french cheeses.</title>
        <authorList>
            <person name="Kothe C.I."/>
            <person name="Farah-Kraiem B."/>
            <person name="Renault P."/>
            <person name="Dridi B."/>
        </authorList>
    </citation>
    <scope>NUCLEOTIDE SEQUENCE [LARGE SCALE GENOMIC DNA]</scope>
    <source>
        <strain evidence="9 12">FME16</strain>
    </source>
</reference>
<evidence type="ECO:0000256" key="7">
    <source>
        <dbReference type="RuleBase" id="RU363032"/>
    </source>
</evidence>
<dbReference type="PANTHER" id="PTHR43163:SF2">
    <property type="entry name" value="ABC TRANSPORTER PERMEASE PROTEIN"/>
    <property type="match status" value="1"/>
</dbReference>
<dbReference type="Proteomes" id="UP000196331">
    <property type="component" value="Unassembled WGS sequence"/>
</dbReference>
<evidence type="ECO:0000256" key="1">
    <source>
        <dbReference type="ARBA" id="ARBA00004651"/>
    </source>
</evidence>
<dbReference type="Gene3D" id="1.10.3720.10">
    <property type="entry name" value="MetI-like"/>
    <property type="match status" value="1"/>
</dbReference>
<feature type="transmembrane region" description="Helical" evidence="7">
    <location>
        <begin position="9"/>
        <end position="27"/>
    </location>
</feature>
<dbReference type="GO" id="GO:0055085">
    <property type="term" value="P:transmembrane transport"/>
    <property type="evidence" value="ECO:0007669"/>
    <property type="project" value="InterPro"/>
</dbReference>
<dbReference type="InterPro" id="IPR035906">
    <property type="entry name" value="MetI-like_sf"/>
</dbReference>
<name>A0A1R4HWT7_9GAMM</name>
<dbReference type="RefSeq" id="WP_087107568.1">
    <property type="nucleotide sequence ID" value="NZ_FUKM01000028.1"/>
</dbReference>
<keyword evidence="5 7" id="KW-1133">Transmembrane helix</keyword>
<dbReference type="Proteomes" id="UP000754821">
    <property type="component" value="Unassembled WGS sequence"/>
</dbReference>
<dbReference type="OrthoDB" id="9805855at2"/>
<dbReference type="Pfam" id="PF00528">
    <property type="entry name" value="BPD_transp_1"/>
    <property type="match status" value="1"/>
</dbReference>
<dbReference type="PANTHER" id="PTHR43163">
    <property type="entry name" value="DIPEPTIDE TRANSPORT SYSTEM PERMEASE PROTEIN DPPB-RELATED"/>
    <property type="match status" value="1"/>
</dbReference>
<evidence type="ECO:0000256" key="6">
    <source>
        <dbReference type="ARBA" id="ARBA00023136"/>
    </source>
</evidence>
<feature type="transmembrane region" description="Helical" evidence="7">
    <location>
        <begin position="130"/>
        <end position="163"/>
    </location>
</feature>
<dbReference type="EMBL" id="RRZC01000015">
    <property type="protein sequence ID" value="MBE0404547.1"/>
    <property type="molecule type" value="Genomic_DNA"/>
</dbReference>
<dbReference type="InterPro" id="IPR045621">
    <property type="entry name" value="BPD_transp_1_N"/>
</dbReference>
<keyword evidence="6 7" id="KW-0472">Membrane</keyword>
<feature type="transmembrane region" description="Helical" evidence="7">
    <location>
        <begin position="212"/>
        <end position="231"/>
    </location>
</feature>
<evidence type="ECO:0000313" key="9">
    <source>
        <dbReference type="EMBL" id="MBE0404547.1"/>
    </source>
</evidence>
<dbReference type="AlphaFoldDB" id="A0A1R4HWT7"/>
<comment type="caution">
    <text evidence="10">The sequence shown here is derived from an EMBL/GenBank/DDBJ whole genome shotgun (WGS) entry which is preliminary data.</text>
</comment>
<dbReference type="Pfam" id="PF19300">
    <property type="entry name" value="BPD_transp_1_N"/>
    <property type="match status" value="1"/>
</dbReference>
<dbReference type="SUPFAM" id="SSF161098">
    <property type="entry name" value="MetI-like"/>
    <property type="match status" value="1"/>
</dbReference>